<reference evidence="1" key="1">
    <citation type="journal article" date="2021" name="Proc. Natl. Acad. Sci. U.S.A.">
        <title>A Catalog of Tens of Thousands of Viruses from Human Metagenomes Reveals Hidden Associations with Chronic Diseases.</title>
        <authorList>
            <person name="Tisza M.J."/>
            <person name="Buck C.B."/>
        </authorList>
    </citation>
    <scope>NUCLEOTIDE SEQUENCE</scope>
    <source>
        <strain evidence="1">CtS9I1</strain>
    </source>
</reference>
<accession>A0A8S5VPX8</accession>
<keyword evidence="1" id="KW-0862">Zinc</keyword>
<proteinExistence type="predicted"/>
<keyword evidence="1" id="KW-0479">Metal-binding</keyword>
<organism evidence="1">
    <name type="scientific">Ackermannviridae sp</name>
    <dbReference type="NCBI Taxonomy" id="2831612"/>
    <lineage>
        <taxon>Viruses</taxon>
        <taxon>Duplodnaviria</taxon>
        <taxon>Heunggongvirae</taxon>
        <taxon>Uroviricota</taxon>
        <taxon>Caudoviricetes</taxon>
        <taxon>Pantevenvirales</taxon>
        <taxon>Ackermannviridae</taxon>
    </lineage>
</organism>
<evidence type="ECO:0000313" key="1">
    <source>
        <dbReference type="EMBL" id="DAG95063.1"/>
    </source>
</evidence>
<sequence length="62" mass="7398">MTSFWGHQDNPFPPDEPRRPRCPVCGEECEQMYKRGNEILGCDNCIVEVNAWEWQEEHNEIF</sequence>
<dbReference type="GO" id="GO:0008270">
    <property type="term" value="F:zinc ion binding"/>
    <property type="evidence" value="ECO:0007669"/>
    <property type="project" value="UniProtKB-KW"/>
</dbReference>
<protein>
    <submittedName>
        <fullName evidence="1">RRN7 Zinc-finger of RNA-polymerase I-specific TFIIB, Rrn7</fullName>
    </submittedName>
</protein>
<dbReference type="EMBL" id="BK035350">
    <property type="protein sequence ID" value="DAG95063.1"/>
    <property type="molecule type" value="Genomic_DNA"/>
</dbReference>
<keyword evidence="1" id="KW-0863">Zinc-finger</keyword>
<name>A0A8S5VPX8_9CAUD</name>